<dbReference type="RefSeq" id="WP_039869740.1">
    <property type="nucleotide sequence ID" value="NZ_BPTR01000001.1"/>
</dbReference>
<dbReference type="Pfam" id="PF07715">
    <property type="entry name" value="Plug"/>
    <property type="match status" value="1"/>
</dbReference>
<keyword evidence="2" id="KW-0813">Transport</keyword>
<dbReference type="GO" id="GO:0009279">
    <property type="term" value="C:cell outer membrane"/>
    <property type="evidence" value="ECO:0007669"/>
    <property type="project" value="UniProtKB-SubCell"/>
</dbReference>
<name>A0AA37I4H2_SEGBR</name>
<feature type="domain" description="TonB-dependent receptor plug" evidence="12">
    <location>
        <begin position="121"/>
        <end position="226"/>
    </location>
</feature>
<dbReference type="InterPro" id="IPR039426">
    <property type="entry name" value="TonB-dep_rcpt-like"/>
</dbReference>
<keyword evidence="7 10" id="KW-0472">Membrane</keyword>
<dbReference type="GO" id="GO:0015344">
    <property type="term" value="F:siderophore uptake transmembrane transporter activity"/>
    <property type="evidence" value="ECO:0007669"/>
    <property type="project" value="TreeGrafter"/>
</dbReference>
<comment type="caution">
    <text evidence="13">The sequence shown here is derived from an EMBL/GenBank/DDBJ whole genome shotgun (WGS) entry which is preliminary data.</text>
</comment>
<dbReference type="InterPro" id="IPR036942">
    <property type="entry name" value="Beta-barrel_TonB_sf"/>
</dbReference>
<sequence>MPGRIVKLVVLLLFFSEIILAQKLSVGGLILSEKDRLPIAYSTVMIKESGQWAVSDDKGEFLIKNVQKGTCTVVIRSLGYVSRTFTLKVVDESKKLRILLKEENLKLAEVEAVAKRKNDDATTSYHIDRLALDNQQIINLSDIGTLLPGGKTVNSTLMDDDRMALRSGSSEKGNASFGTAVEVDGVRLGNNGAMSETLGASTRNLGVSSIESIEVITGVPSVEYGDLSNGIIKVNTRQGKSPFQLEVQLNQHTRQIALNKGFDLGHGLGILNTSLEHARSFSDATSPYTAYQRNILSLSYMNVWNKSTTPLTLHIGLSGNVGGYNSKADPDRVLDDFSKSRDNSFRAKMEWNWLLNKSWITNLTLMGSVSYADRKSESYTSTSSSSTQPYIHTTTQGYYLSEDSPTANVVLGPTGYWYVDAFTDSKPLDYALKLKGEWTRRFWGMLNKLMIGADYSRSENKGEGLYYIDLQYAPTWRAYRYADQPAINNIALYAEEKVVIPVSKKSTAELTAGLRDDLTSIDASAYGTVSSVSPRVNGKYIFWRHQPHRWVNALSLHAGWGKSVKLPSMQVLYPQPVYSDKLAFSSTSNAYNQAYYAYYTQPTPALYNSDLKWQYTNQTDVGVDFTLWGAKVTLSGFYHKTYHPYLATTVYTPMTYYYTSPSEVQNCGIPVANRTFAIDEQTGVVTVSDITGQQESVTLANYARNTYYAQTKYANGSPIERYGLEWVIDFPKIKVLSTGIRLDGSYYHYRGVDDNLIADIPTGISTTMSNGSLYQYVGYYRGSNATSTGYSAQASVTNGSLSRKLNLNATFTTHIPKVRLIMTLRLESSLYTYSRSLCEYVDGSSRGYQVDESNAYFGTPYQGETNKYVIVYPEYYSTWDDPNTLIPFAEKFAWARENDQELYNDLSKLVVRSNYQYILNPNRLSAYYSANFSITKEIGNHVSLSFYANNFFNNMQTVHSTQTNVDTSLFASSYIPSFYYGLSLRLKL</sequence>
<keyword evidence="9" id="KW-0998">Cell outer membrane</keyword>
<keyword evidence="5" id="KW-0732">Signal</keyword>
<evidence type="ECO:0000256" key="8">
    <source>
        <dbReference type="ARBA" id="ARBA00023170"/>
    </source>
</evidence>
<proteinExistence type="inferred from homology"/>
<dbReference type="Pfam" id="PF00593">
    <property type="entry name" value="TonB_dep_Rec_b-barrel"/>
    <property type="match status" value="1"/>
</dbReference>
<evidence type="ECO:0000256" key="4">
    <source>
        <dbReference type="ARBA" id="ARBA00022692"/>
    </source>
</evidence>
<gene>
    <name evidence="13" type="ORF">PRRU23_25450</name>
</gene>
<dbReference type="InterPro" id="IPR008969">
    <property type="entry name" value="CarboxyPept-like_regulatory"/>
</dbReference>
<feature type="domain" description="TonB-dependent receptor-like beta-barrel" evidence="11">
    <location>
        <begin position="296"/>
        <end position="669"/>
    </location>
</feature>
<evidence type="ECO:0000313" key="14">
    <source>
        <dbReference type="Proteomes" id="UP000887043"/>
    </source>
</evidence>
<dbReference type="Gene3D" id="2.60.40.1120">
    <property type="entry name" value="Carboxypeptidase-like, regulatory domain"/>
    <property type="match status" value="1"/>
</dbReference>
<keyword evidence="3" id="KW-1134">Transmembrane beta strand</keyword>
<evidence type="ECO:0000256" key="7">
    <source>
        <dbReference type="ARBA" id="ARBA00023136"/>
    </source>
</evidence>
<keyword evidence="6 10" id="KW-0798">TonB box</keyword>
<dbReference type="InterPro" id="IPR037066">
    <property type="entry name" value="Plug_dom_sf"/>
</dbReference>
<evidence type="ECO:0000259" key="11">
    <source>
        <dbReference type="Pfam" id="PF00593"/>
    </source>
</evidence>
<organism evidence="13 14">
    <name type="scientific">Segatella bryantii</name>
    <name type="common">Prevotella bryantii</name>
    <dbReference type="NCBI Taxonomy" id="77095"/>
    <lineage>
        <taxon>Bacteria</taxon>
        <taxon>Pseudomonadati</taxon>
        <taxon>Bacteroidota</taxon>
        <taxon>Bacteroidia</taxon>
        <taxon>Bacteroidales</taxon>
        <taxon>Prevotellaceae</taxon>
        <taxon>Segatella</taxon>
    </lineage>
</organism>
<dbReference type="EMBL" id="BPTR01000001">
    <property type="protein sequence ID" value="GJG28845.1"/>
    <property type="molecule type" value="Genomic_DNA"/>
</dbReference>
<evidence type="ECO:0000256" key="10">
    <source>
        <dbReference type="RuleBase" id="RU003357"/>
    </source>
</evidence>
<dbReference type="Gene3D" id="2.40.170.20">
    <property type="entry name" value="TonB-dependent receptor, beta-barrel domain"/>
    <property type="match status" value="1"/>
</dbReference>
<dbReference type="InterPro" id="IPR000531">
    <property type="entry name" value="Beta-barrel_TonB"/>
</dbReference>
<protein>
    <submittedName>
        <fullName evidence="13">TonB-dependent receptor</fullName>
    </submittedName>
</protein>
<evidence type="ECO:0000259" key="12">
    <source>
        <dbReference type="Pfam" id="PF07715"/>
    </source>
</evidence>
<keyword evidence="4" id="KW-0812">Transmembrane</keyword>
<dbReference type="Pfam" id="PF13715">
    <property type="entry name" value="CarbopepD_reg_2"/>
    <property type="match status" value="1"/>
</dbReference>
<dbReference type="SUPFAM" id="SSF56935">
    <property type="entry name" value="Porins"/>
    <property type="match status" value="1"/>
</dbReference>
<dbReference type="PANTHER" id="PTHR30069">
    <property type="entry name" value="TONB-DEPENDENT OUTER MEMBRANE RECEPTOR"/>
    <property type="match status" value="1"/>
</dbReference>
<evidence type="ECO:0000256" key="6">
    <source>
        <dbReference type="ARBA" id="ARBA00023077"/>
    </source>
</evidence>
<comment type="subcellular location">
    <subcellularLocation>
        <location evidence="1">Cell outer membrane</location>
        <topology evidence="1">Multi-pass membrane protein</topology>
    </subcellularLocation>
</comment>
<evidence type="ECO:0000256" key="3">
    <source>
        <dbReference type="ARBA" id="ARBA00022452"/>
    </source>
</evidence>
<evidence type="ECO:0000256" key="5">
    <source>
        <dbReference type="ARBA" id="ARBA00022729"/>
    </source>
</evidence>
<dbReference type="SUPFAM" id="SSF49464">
    <property type="entry name" value="Carboxypeptidase regulatory domain-like"/>
    <property type="match status" value="1"/>
</dbReference>
<dbReference type="GO" id="GO:0044718">
    <property type="term" value="P:siderophore transmembrane transport"/>
    <property type="evidence" value="ECO:0007669"/>
    <property type="project" value="TreeGrafter"/>
</dbReference>
<evidence type="ECO:0000256" key="2">
    <source>
        <dbReference type="ARBA" id="ARBA00022448"/>
    </source>
</evidence>
<accession>A0AA37I4H2</accession>
<dbReference type="PANTHER" id="PTHR30069:SF29">
    <property type="entry name" value="HEMOGLOBIN AND HEMOGLOBIN-HAPTOGLOBIN-BINDING PROTEIN 1-RELATED"/>
    <property type="match status" value="1"/>
</dbReference>
<dbReference type="AlphaFoldDB" id="A0AA37I4H2"/>
<evidence type="ECO:0000313" key="13">
    <source>
        <dbReference type="EMBL" id="GJG28845.1"/>
    </source>
</evidence>
<evidence type="ECO:0000256" key="1">
    <source>
        <dbReference type="ARBA" id="ARBA00004571"/>
    </source>
</evidence>
<comment type="similarity">
    <text evidence="10">Belongs to the TonB-dependent receptor family.</text>
</comment>
<dbReference type="InterPro" id="IPR012910">
    <property type="entry name" value="Plug_dom"/>
</dbReference>
<evidence type="ECO:0000256" key="9">
    <source>
        <dbReference type="ARBA" id="ARBA00023237"/>
    </source>
</evidence>
<keyword evidence="8 13" id="KW-0675">Receptor</keyword>
<dbReference type="Gene3D" id="2.170.130.10">
    <property type="entry name" value="TonB-dependent receptor, plug domain"/>
    <property type="match status" value="1"/>
</dbReference>
<reference evidence="13" key="1">
    <citation type="submission" date="2021-08" db="EMBL/GenBank/DDBJ databases">
        <title>Prevotella lacticifex sp. nov., isolated from rumen of cow.</title>
        <authorList>
            <person name="Shinkai T."/>
            <person name="Ikeyama N."/>
            <person name="Kumagai M."/>
            <person name="Ohmori H."/>
            <person name="Sakamoto M."/>
            <person name="Ohkuma M."/>
            <person name="Mitsumori M."/>
        </authorList>
    </citation>
    <scope>NUCLEOTIDE SEQUENCE</scope>
    <source>
        <strain evidence="13">DSM 11371</strain>
    </source>
</reference>
<dbReference type="Proteomes" id="UP000887043">
    <property type="component" value="Unassembled WGS sequence"/>
</dbReference>